<dbReference type="AlphaFoldDB" id="A0A497JI15"/>
<keyword evidence="2" id="KW-0479">Metal-binding</keyword>
<dbReference type="Gene3D" id="2.20.28.90">
    <property type="match status" value="1"/>
</dbReference>
<dbReference type="InterPro" id="IPR038589">
    <property type="entry name" value="Spt4_dom_sf"/>
</dbReference>
<dbReference type="SMART" id="SM01389">
    <property type="entry name" value="Spt4"/>
    <property type="match status" value="1"/>
</dbReference>
<dbReference type="GO" id="GO:0006355">
    <property type="term" value="P:regulation of DNA-templated transcription"/>
    <property type="evidence" value="ECO:0007669"/>
    <property type="project" value="UniProtKB-UniRule"/>
</dbReference>
<keyword evidence="1 2" id="KW-0804">Transcription</keyword>
<dbReference type="Pfam" id="PF06093">
    <property type="entry name" value="Spt4"/>
    <property type="match status" value="1"/>
</dbReference>
<feature type="binding site" evidence="2">
    <location>
        <position position="23"/>
    </location>
    <ligand>
        <name>Zn(2+)</name>
        <dbReference type="ChEBI" id="CHEBI:29105"/>
    </ligand>
</feature>
<dbReference type="EMBL" id="QMWP01000012">
    <property type="protein sequence ID" value="RLG71062.1"/>
    <property type="molecule type" value="Genomic_DNA"/>
</dbReference>
<organism evidence="4 5">
    <name type="scientific">Candidatus Iainarchaeum sp</name>
    <dbReference type="NCBI Taxonomy" id="3101447"/>
    <lineage>
        <taxon>Archaea</taxon>
        <taxon>Candidatus Iainarchaeota</taxon>
        <taxon>Candidatus Iainarchaeia</taxon>
        <taxon>Candidatus Iainarchaeales</taxon>
        <taxon>Candidatus Iainarchaeaceae</taxon>
        <taxon>Candidatus Iainarchaeum</taxon>
    </lineage>
</organism>
<comment type="function">
    <text evidence="2">Stimulates transcription elongation.</text>
</comment>
<dbReference type="Proteomes" id="UP000278031">
    <property type="component" value="Unassembled WGS sequence"/>
</dbReference>
<evidence type="ECO:0000313" key="5">
    <source>
        <dbReference type="Proteomes" id="UP000278031"/>
    </source>
</evidence>
<keyword evidence="2" id="KW-0862">Zinc</keyword>
<gene>
    <name evidence="2" type="primary">spt4</name>
    <name evidence="4" type="ORF">DRO04_00615</name>
</gene>
<dbReference type="InterPro" id="IPR029040">
    <property type="entry name" value="RPABC4/Spt4"/>
</dbReference>
<feature type="binding site" evidence="2">
    <location>
        <position position="10"/>
    </location>
    <ligand>
        <name>Zn(2+)</name>
        <dbReference type="ChEBI" id="CHEBI:29105"/>
    </ligand>
</feature>
<dbReference type="PANTHER" id="PTHR40704">
    <property type="entry name" value="TRANSCRIPTION ELONGATION FACTOR SPT4"/>
    <property type="match status" value="1"/>
</dbReference>
<feature type="binding site" evidence="2">
    <location>
        <position position="7"/>
    </location>
    <ligand>
        <name>Zn(2+)</name>
        <dbReference type="ChEBI" id="CHEBI:29105"/>
    </ligand>
</feature>
<protein>
    <recommendedName>
        <fullName evidence="2">Transcription elongation factor Spt4</fullName>
    </recommendedName>
</protein>
<evidence type="ECO:0000313" key="4">
    <source>
        <dbReference type="EMBL" id="RLG71062.1"/>
    </source>
</evidence>
<dbReference type="InterPro" id="IPR007178">
    <property type="entry name" value="Spt4_arch"/>
</dbReference>
<evidence type="ECO:0000256" key="2">
    <source>
        <dbReference type="HAMAP-Rule" id="MF_00949"/>
    </source>
</evidence>
<comment type="similarity">
    <text evidence="2">Belongs to the archaeal Spt4 family.</text>
</comment>
<comment type="caution">
    <text evidence="4">The sequence shown here is derived from an EMBL/GenBank/DDBJ whole genome shotgun (WGS) entry which is preliminary data.</text>
</comment>
<sequence length="64" mass="7345">MIKGKACRNCHYVIEEGNECPNCHGKSFTTFWKGYTIIIDPEKSEIAKKLNIKNPGKYALRLSR</sequence>
<accession>A0A497JI15</accession>
<evidence type="ECO:0000259" key="3">
    <source>
        <dbReference type="SMART" id="SM01389"/>
    </source>
</evidence>
<evidence type="ECO:0000256" key="1">
    <source>
        <dbReference type="ARBA" id="ARBA00023163"/>
    </source>
</evidence>
<dbReference type="NCBIfam" id="NF041664">
    <property type="entry name" value="RNAP_arch_Epp"/>
    <property type="match status" value="1"/>
</dbReference>
<dbReference type="GO" id="GO:0008270">
    <property type="term" value="F:zinc ion binding"/>
    <property type="evidence" value="ECO:0007669"/>
    <property type="project" value="UniProtKB-UniRule"/>
</dbReference>
<dbReference type="PANTHER" id="PTHR40704:SF1">
    <property type="entry name" value="TRANSCRIPTION ELONGATION FACTOR SPT4"/>
    <property type="match status" value="1"/>
</dbReference>
<comment type="subunit">
    <text evidence="2">Heterodimer composed of Spt4 and Spt5.</text>
</comment>
<keyword evidence="2" id="KW-0805">Transcription regulation</keyword>
<keyword evidence="4" id="KW-0240">DNA-directed RNA polymerase</keyword>
<dbReference type="InterPro" id="IPR022800">
    <property type="entry name" value="Spt4/RpoE2_Znf"/>
</dbReference>
<dbReference type="GO" id="GO:0000428">
    <property type="term" value="C:DNA-directed RNA polymerase complex"/>
    <property type="evidence" value="ECO:0007669"/>
    <property type="project" value="UniProtKB-KW"/>
</dbReference>
<proteinExistence type="inferred from homology"/>
<reference evidence="4 5" key="1">
    <citation type="submission" date="2018-06" db="EMBL/GenBank/DDBJ databases">
        <title>Extensive metabolic versatility and redundancy in microbially diverse, dynamic hydrothermal sediments.</title>
        <authorList>
            <person name="Dombrowski N."/>
            <person name="Teske A."/>
            <person name="Baker B.J."/>
        </authorList>
    </citation>
    <scope>NUCLEOTIDE SEQUENCE [LARGE SCALE GENOMIC DNA]</scope>
    <source>
        <strain evidence="4">B51_G17</strain>
    </source>
</reference>
<dbReference type="SUPFAM" id="SSF63393">
    <property type="entry name" value="RNA polymerase subunits"/>
    <property type="match status" value="1"/>
</dbReference>
<dbReference type="HAMAP" id="MF_00949">
    <property type="entry name" value="Spt4_arch"/>
    <property type="match status" value="1"/>
</dbReference>
<name>A0A497JI15_9ARCH</name>
<feature type="domain" description="Spt4/RpoE2 zinc finger" evidence="3">
    <location>
        <begin position="4"/>
        <end position="63"/>
    </location>
</feature>
<feature type="binding site" evidence="2">
    <location>
        <position position="20"/>
    </location>
    <ligand>
        <name>Zn(2+)</name>
        <dbReference type="ChEBI" id="CHEBI:29105"/>
    </ligand>
</feature>